<feature type="compositionally biased region" description="Low complexity" evidence="5">
    <location>
        <begin position="656"/>
        <end position="665"/>
    </location>
</feature>
<evidence type="ECO:0000256" key="4">
    <source>
        <dbReference type="ARBA" id="ARBA00023136"/>
    </source>
</evidence>
<feature type="transmembrane region" description="Helical" evidence="6">
    <location>
        <begin position="549"/>
        <end position="569"/>
    </location>
</feature>
<feature type="transmembrane region" description="Helical" evidence="6">
    <location>
        <begin position="519"/>
        <end position="537"/>
    </location>
</feature>
<feature type="transmembrane region" description="Helical" evidence="6">
    <location>
        <begin position="302"/>
        <end position="323"/>
    </location>
</feature>
<dbReference type="Proteomes" id="UP001283361">
    <property type="component" value="Unassembled WGS sequence"/>
</dbReference>
<evidence type="ECO:0000313" key="7">
    <source>
        <dbReference type="EMBL" id="KAK3784207.1"/>
    </source>
</evidence>
<sequence length="707" mass="77144">MNGGDGEATSHTTKNLISSGESQDDSSTEHFTNNNLSFVIEGNDKGVTSNTDVFMCGEDGSSENQTPYSKKKVNPDFDNVSSAEDLASSLCFPEKSQDNHSPRPEPELSASQATFSSTPSKVLERSGYYRLDNPCRASSFDSQSSNDMPSEFLERNSHLQDTQSRRRGSSSLSGDSIQEAKPEENQKQEKVTMSSLPDTRIVWGASLIILTCYVISLMTLPAISTQYLNYKIGKDDYNFTYKPGDKDSDCSNSSSKHKDLLNKIQRDTSDVVLIASMASGIPASLACLVVGSYSDFLGRRPLIIASVLGGVARAGSLTAVIYFDLPVQLFYLGSFVDGALGSYFTLALAITAVIADITPVPEARALRFAVVEGTLFTAGALAQLAIGFMIKWWDYFAPSAFNFCLLVFASIVTITCLPETMMRSNNDHFGWNPFLHLRKVFGFYFIKAPGYRRSLYIIALGFFLFLNLTNQGRANVETLFVLNVPICWNSIDIGVFQSLRLTLCSLVAVIVLRLFRYRLSLEAIGMICGLSAAGGFAMESLAKSGTDMYLSGIVGVLFVTAMPIPRAILSQMTSPTEQGALFSSLAFVETAGSMFASLIYTLIYNATLNTFKGAVFVLMAALCCVNVLFLGVFWWVRSKQPVQIPDSKTDQEVIVPSSSSSSPSSFNDKENFVNRDSPIEAGNNIKENLSSVGRKIQANENTPLLMA</sequence>
<evidence type="ECO:0000256" key="1">
    <source>
        <dbReference type="ARBA" id="ARBA00004141"/>
    </source>
</evidence>
<comment type="subcellular location">
    <subcellularLocation>
        <location evidence="1">Membrane</location>
        <topology evidence="1">Multi-pass membrane protein</topology>
    </subcellularLocation>
</comment>
<dbReference type="GO" id="GO:0022857">
    <property type="term" value="F:transmembrane transporter activity"/>
    <property type="evidence" value="ECO:0007669"/>
    <property type="project" value="TreeGrafter"/>
</dbReference>
<feature type="compositionally biased region" description="Polar residues" evidence="5">
    <location>
        <begin position="109"/>
        <end position="119"/>
    </location>
</feature>
<dbReference type="PANTHER" id="PTHR23507">
    <property type="entry name" value="ZGC:174356"/>
    <property type="match status" value="1"/>
</dbReference>
<evidence type="ECO:0008006" key="9">
    <source>
        <dbReference type="Google" id="ProtNLM"/>
    </source>
</evidence>
<keyword evidence="3 6" id="KW-1133">Transmembrane helix</keyword>
<dbReference type="SUPFAM" id="SSF103473">
    <property type="entry name" value="MFS general substrate transporter"/>
    <property type="match status" value="1"/>
</dbReference>
<feature type="transmembrane region" description="Helical" evidence="6">
    <location>
        <begin position="615"/>
        <end position="636"/>
    </location>
</feature>
<feature type="transmembrane region" description="Helical" evidence="6">
    <location>
        <begin position="201"/>
        <end position="223"/>
    </location>
</feature>
<comment type="caution">
    <text evidence="7">The sequence shown here is derived from an EMBL/GenBank/DDBJ whole genome shotgun (WGS) entry which is preliminary data.</text>
</comment>
<feature type="transmembrane region" description="Helical" evidence="6">
    <location>
        <begin position="493"/>
        <end position="512"/>
    </location>
</feature>
<keyword evidence="2 6" id="KW-0812">Transmembrane</keyword>
<feature type="compositionally biased region" description="Basic and acidic residues" evidence="5">
    <location>
        <begin position="178"/>
        <end position="190"/>
    </location>
</feature>
<evidence type="ECO:0000256" key="3">
    <source>
        <dbReference type="ARBA" id="ARBA00022989"/>
    </source>
</evidence>
<dbReference type="PANTHER" id="PTHR23507:SF1">
    <property type="entry name" value="FI18259P1-RELATED"/>
    <property type="match status" value="1"/>
</dbReference>
<evidence type="ECO:0000256" key="2">
    <source>
        <dbReference type="ARBA" id="ARBA00022692"/>
    </source>
</evidence>
<feature type="region of interest" description="Disordered" evidence="5">
    <location>
        <begin position="653"/>
        <end position="683"/>
    </location>
</feature>
<organism evidence="7 8">
    <name type="scientific">Elysia crispata</name>
    <name type="common">lettuce slug</name>
    <dbReference type="NCBI Taxonomy" id="231223"/>
    <lineage>
        <taxon>Eukaryota</taxon>
        <taxon>Metazoa</taxon>
        <taxon>Spiralia</taxon>
        <taxon>Lophotrochozoa</taxon>
        <taxon>Mollusca</taxon>
        <taxon>Gastropoda</taxon>
        <taxon>Heterobranchia</taxon>
        <taxon>Euthyneura</taxon>
        <taxon>Panpulmonata</taxon>
        <taxon>Sacoglossa</taxon>
        <taxon>Placobranchoidea</taxon>
        <taxon>Plakobranchidae</taxon>
        <taxon>Elysia</taxon>
    </lineage>
</organism>
<proteinExistence type="predicted"/>
<feature type="transmembrane region" description="Helical" evidence="6">
    <location>
        <begin position="455"/>
        <end position="473"/>
    </location>
</feature>
<feature type="compositionally biased region" description="Basic and acidic residues" evidence="5">
    <location>
        <begin position="95"/>
        <end position="106"/>
    </location>
</feature>
<feature type="region of interest" description="Disordered" evidence="5">
    <location>
        <begin position="156"/>
        <end position="193"/>
    </location>
</feature>
<dbReference type="GO" id="GO:0016020">
    <property type="term" value="C:membrane"/>
    <property type="evidence" value="ECO:0007669"/>
    <property type="project" value="UniProtKB-SubCell"/>
</dbReference>
<feature type="transmembrane region" description="Helical" evidence="6">
    <location>
        <begin position="581"/>
        <end position="603"/>
    </location>
</feature>
<evidence type="ECO:0000256" key="6">
    <source>
        <dbReference type="SAM" id="Phobius"/>
    </source>
</evidence>
<feature type="transmembrane region" description="Helical" evidence="6">
    <location>
        <begin position="396"/>
        <end position="417"/>
    </location>
</feature>
<dbReference type="InterPro" id="IPR036259">
    <property type="entry name" value="MFS_trans_sf"/>
</dbReference>
<feature type="transmembrane region" description="Helical" evidence="6">
    <location>
        <begin position="271"/>
        <end position="290"/>
    </location>
</feature>
<feature type="transmembrane region" description="Helical" evidence="6">
    <location>
        <begin position="366"/>
        <end position="390"/>
    </location>
</feature>
<evidence type="ECO:0000313" key="8">
    <source>
        <dbReference type="Proteomes" id="UP001283361"/>
    </source>
</evidence>
<protein>
    <recommendedName>
        <fullName evidence="9">Proton-coupled folate transporter</fullName>
    </recommendedName>
</protein>
<dbReference type="EMBL" id="JAWDGP010002302">
    <property type="protein sequence ID" value="KAK3784207.1"/>
    <property type="molecule type" value="Genomic_DNA"/>
</dbReference>
<evidence type="ECO:0000256" key="5">
    <source>
        <dbReference type="SAM" id="MobiDB-lite"/>
    </source>
</evidence>
<feature type="region of interest" description="Disordered" evidence="5">
    <location>
        <begin position="1"/>
        <end position="119"/>
    </location>
</feature>
<feature type="compositionally biased region" description="Polar residues" evidence="5">
    <location>
        <begin position="9"/>
        <end position="21"/>
    </location>
</feature>
<keyword evidence="8" id="KW-1185">Reference proteome</keyword>
<feature type="transmembrane region" description="Helical" evidence="6">
    <location>
        <begin position="329"/>
        <end position="354"/>
    </location>
</feature>
<reference evidence="7" key="1">
    <citation type="journal article" date="2023" name="G3 (Bethesda)">
        <title>A reference genome for the long-term kleptoplast-retaining sea slug Elysia crispata morphotype clarki.</title>
        <authorList>
            <person name="Eastman K.E."/>
            <person name="Pendleton A.L."/>
            <person name="Shaikh M.A."/>
            <person name="Suttiyut T."/>
            <person name="Ogas R."/>
            <person name="Tomko P."/>
            <person name="Gavelis G."/>
            <person name="Widhalm J.R."/>
            <person name="Wisecaver J.H."/>
        </authorList>
    </citation>
    <scope>NUCLEOTIDE SEQUENCE</scope>
    <source>
        <strain evidence="7">ECLA1</strain>
    </source>
</reference>
<keyword evidence="4 6" id="KW-0472">Membrane</keyword>
<dbReference type="AlphaFoldDB" id="A0AAE1AAX3"/>
<dbReference type="Gene3D" id="1.20.1250.20">
    <property type="entry name" value="MFS general substrate transporter like domains"/>
    <property type="match status" value="1"/>
</dbReference>
<accession>A0AAE1AAX3</accession>
<name>A0AAE1AAX3_9GAST</name>
<gene>
    <name evidence="7" type="ORF">RRG08_001515</name>
</gene>